<dbReference type="OrthoDB" id="9780241at2"/>
<sequence>MTGFVAAVLKAGYAGALSLEMFNDEFRAAPAGPTAMAARQSLLWLEERLQADAQLPSQAGLPLFQPPRAPALNGFTSLELAIPPVHRQAVEQLLGSLGLVEQGRHRRAPITRFAGQAFDVYLRETHDNAAVTVHSLGLTCAGSQALLMRLEDYGQATRGDDDLGGRLLTTPAALALRIGPDANLDGRFESGLHPAPSDCRLSGVAFALPIGLLESESGVWRHLLGLPAASTGVRHEPQGVVRRRCWQSTAGEVEIALETSTHAGTSVGRALSPSAGLTQRATCVALRLEVDDVVATAQRLKAAGLAVEPVPVNYYHDLAAHQALSERDRTLFQAHALRYERRGNRDYAFLQLTVPGNDHLMLEVGEYRAFEV</sequence>
<gene>
    <name evidence="1" type="ORF">EKK97_10010</name>
</gene>
<evidence type="ECO:0000313" key="2">
    <source>
        <dbReference type="Proteomes" id="UP000464013"/>
    </source>
</evidence>
<name>A0A6I6SPW0_9GAMM</name>
<dbReference type="InterPro" id="IPR029068">
    <property type="entry name" value="Glyas_Bleomycin-R_OHBP_Dase"/>
</dbReference>
<dbReference type="InterPro" id="IPR036237">
    <property type="entry name" value="Xyl_isomerase-like_sf"/>
</dbReference>
<dbReference type="AlphaFoldDB" id="A0A6I6SPW0"/>
<dbReference type="Proteomes" id="UP000464013">
    <property type="component" value="Chromosome"/>
</dbReference>
<dbReference type="SUPFAM" id="SSF54593">
    <property type="entry name" value="Glyoxalase/Bleomycin resistance protein/Dihydroxybiphenyl dioxygenase"/>
    <property type="match status" value="1"/>
</dbReference>
<dbReference type="KEGG" id="htx:EKK97_10010"/>
<dbReference type="RefSeq" id="WP_159551559.1">
    <property type="nucleotide sequence ID" value="NZ_CP035042.1"/>
</dbReference>
<accession>A0A6I6SPW0</accession>
<protein>
    <submittedName>
        <fullName evidence="1">Uncharacterized protein</fullName>
    </submittedName>
</protein>
<keyword evidence="2" id="KW-1185">Reference proteome</keyword>
<organism evidence="1 2">
    <name type="scientific">Billgrantia tianxiuensis</name>
    <dbReference type="NCBI Taxonomy" id="2497861"/>
    <lineage>
        <taxon>Bacteria</taxon>
        <taxon>Pseudomonadati</taxon>
        <taxon>Pseudomonadota</taxon>
        <taxon>Gammaproteobacteria</taxon>
        <taxon>Oceanospirillales</taxon>
        <taxon>Halomonadaceae</taxon>
        <taxon>Billgrantia</taxon>
    </lineage>
</organism>
<proteinExistence type="predicted"/>
<dbReference type="SUPFAM" id="SSF51658">
    <property type="entry name" value="Xylose isomerase-like"/>
    <property type="match status" value="1"/>
</dbReference>
<reference evidence="1 2" key="1">
    <citation type="submission" date="2019-01" db="EMBL/GenBank/DDBJ databases">
        <title>Complete genome of a denitifying bacterium Halomons sp. BC-M4-5.</title>
        <authorList>
            <person name="Wang L."/>
            <person name="Shao Z."/>
        </authorList>
    </citation>
    <scope>NUCLEOTIDE SEQUENCE [LARGE SCALE GENOMIC DNA]</scope>
    <source>
        <strain evidence="1 2">BC-M4-5</strain>
    </source>
</reference>
<evidence type="ECO:0000313" key="1">
    <source>
        <dbReference type="EMBL" id="QHC49870.1"/>
    </source>
</evidence>
<dbReference type="EMBL" id="CP035042">
    <property type="protein sequence ID" value="QHC49870.1"/>
    <property type="molecule type" value="Genomic_DNA"/>
</dbReference>